<proteinExistence type="predicted"/>
<dbReference type="EMBL" id="JBHRVA010000002">
    <property type="protein sequence ID" value="MFC3301743.1"/>
    <property type="molecule type" value="Genomic_DNA"/>
</dbReference>
<accession>A0ABV7M8Q8</accession>
<dbReference type="Proteomes" id="UP001595607">
    <property type="component" value="Unassembled WGS sequence"/>
</dbReference>
<reference evidence="2" key="1">
    <citation type="journal article" date="2019" name="Int. J. Syst. Evol. Microbiol.">
        <title>The Global Catalogue of Microorganisms (GCM) 10K type strain sequencing project: providing services to taxonomists for standard genome sequencing and annotation.</title>
        <authorList>
            <consortium name="The Broad Institute Genomics Platform"/>
            <consortium name="The Broad Institute Genome Sequencing Center for Infectious Disease"/>
            <person name="Wu L."/>
            <person name="Ma J."/>
        </authorList>
    </citation>
    <scope>NUCLEOTIDE SEQUENCE [LARGE SCALE GENOMIC DNA]</scope>
    <source>
        <strain evidence="2">KCTC 22245</strain>
    </source>
</reference>
<evidence type="ECO:0000313" key="1">
    <source>
        <dbReference type="EMBL" id="MFC3301743.1"/>
    </source>
</evidence>
<name>A0ABV7M8Q8_9PROT</name>
<dbReference type="Gene3D" id="3.30.70.100">
    <property type="match status" value="1"/>
</dbReference>
<sequence length="115" mass="12890">MAYLEAAVSPVPTAHKQRYIEESSKAAEVFRKHGALAVTENWADDVPEGKQTDFHRAVARKADETVVVSTILWPSKQVRDAAWPKVMEDEAMKGHEGLFDMSRMIFGGFERIVDA</sequence>
<dbReference type="PIRSF" id="PIRSF007028">
    <property type="entry name" value="UCP007028"/>
    <property type="match status" value="1"/>
</dbReference>
<dbReference type="InterPro" id="IPR009874">
    <property type="entry name" value="DUF1428"/>
</dbReference>
<keyword evidence="2" id="KW-1185">Reference proteome</keyword>
<dbReference type="InterPro" id="IPR011008">
    <property type="entry name" value="Dimeric_a/b-barrel"/>
</dbReference>
<organism evidence="1 2">
    <name type="scientific">Parvularcula lutaonensis</name>
    <dbReference type="NCBI Taxonomy" id="491923"/>
    <lineage>
        <taxon>Bacteria</taxon>
        <taxon>Pseudomonadati</taxon>
        <taxon>Pseudomonadota</taxon>
        <taxon>Alphaproteobacteria</taxon>
        <taxon>Parvularculales</taxon>
        <taxon>Parvularculaceae</taxon>
        <taxon>Parvularcula</taxon>
    </lineage>
</organism>
<dbReference type="Pfam" id="PF07237">
    <property type="entry name" value="DUF1428"/>
    <property type="match status" value="1"/>
</dbReference>
<comment type="caution">
    <text evidence="1">The sequence shown here is derived from an EMBL/GenBank/DDBJ whole genome shotgun (WGS) entry which is preliminary data.</text>
</comment>
<evidence type="ECO:0000313" key="2">
    <source>
        <dbReference type="Proteomes" id="UP001595607"/>
    </source>
</evidence>
<gene>
    <name evidence="1" type="ORF">ACFONP_03265</name>
</gene>
<protein>
    <submittedName>
        <fullName evidence="1">DUF1428 domain-containing protein</fullName>
    </submittedName>
</protein>
<dbReference type="RefSeq" id="WP_189573328.1">
    <property type="nucleotide sequence ID" value="NZ_BMXU01000001.1"/>
</dbReference>
<dbReference type="SUPFAM" id="SSF54909">
    <property type="entry name" value="Dimeric alpha+beta barrel"/>
    <property type="match status" value="1"/>
</dbReference>